<dbReference type="PANTHER" id="PTHR43948">
    <property type="entry name" value="DNAJ HOMOLOG SUBFAMILY B"/>
    <property type="match status" value="1"/>
</dbReference>
<dbReference type="InterPro" id="IPR016197">
    <property type="entry name" value="Chromo-like_dom_sf"/>
</dbReference>
<dbReference type="AlphaFoldDB" id="A0A443RTX6"/>
<accession>A0A443RTX6</accession>
<dbReference type="VEuPathDB" id="VectorBase:LDEU013224"/>
<dbReference type="PRINTS" id="PR00625">
    <property type="entry name" value="JDOMAIN"/>
</dbReference>
<proteinExistence type="predicted"/>
<dbReference type="CDD" id="cd06257">
    <property type="entry name" value="DnaJ"/>
    <property type="match status" value="1"/>
</dbReference>
<protein>
    <submittedName>
        <fullName evidence="5">DnaJ-like protein</fullName>
    </submittedName>
</protein>
<dbReference type="InterPro" id="IPR023780">
    <property type="entry name" value="Chromo_domain"/>
</dbReference>
<dbReference type="EMBL" id="NCKV01033763">
    <property type="protein sequence ID" value="RWS18816.1"/>
    <property type="molecule type" value="Genomic_DNA"/>
</dbReference>
<dbReference type="SUPFAM" id="SSF46565">
    <property type="entry name" value="Chaperone J-domain"/>
    <property type="match status" value="1"/>
</dbReference>
<dbReference type="PANTHER" id="PTHR43948:SF10">
    <property type="entry name" value="MRJ, ISOFORM E"/>
    <property type="match status" value="1"/>
</dbReference>
<dbReference type="Gene3D" id="1.10.287.110">
    <property type="entry name" value="DnaJ domain"/>
    <property type="match status" value="1"/>
</dbReference>
<dbReference type="PROSITE" id="PS50013">
    <property type="entry name" value="CHROMO_2"/>
    <property type="match status" value="1"/>
</dbReference>
<feature type="domain" description="Chromo" evidence="3">
    <location>
        <begin position="51"/>
        <end position="146"/>
    </location>
</feature>
<evidence type="ECO:0000259" key="3">
    <source>
        <dbReference type="PROSITE" id="PS50013"/>
    </source>
</evidence>
<feature type="domain" description="J" evidence="4">
    <location>
        <begin position="8"/>
        <end position="70"/>
    </location>
</feature>
<dbReference type="GO" id="GO:0051087">
    <property type="term" value="F:protein-folding chaperone binding"/>
    <property type="evidence" value="ECO:0007669"/>
    <property type="project" value="TreeGrafter"/>
</dbReference>
<dbReference type="PROSITE" id="PS50076">
    <property type="entry name" value="DNAJ_2"/>
    <property type="match status" value="1"/>
</dbReference>
<evidence type="ECO:0000259" key="4">
    <source>
        <dbReference type="PROSITE" id="PS50076"/>
    </source>
</evidence>
<evidence type="ECO:0000313" key="6">
    <source>
        <dbReference type="Proteomes" id="UP000288716"/>
    </source>
</evidence>
<dbReference type="InterPro" id="IPR001623">
    <property type="entry name" value="DnaJ_domain"/>
</dbReference>
<name>A0A443RTX6_9ACAR</name>
<reference evidence="5 6" key="1">
    <citation type="journal article" date="2018" name="Gigascience">
        <title>Genomes of trombidid mites reveal novel predicted allergens and laterally-transferred genes associated with secondary metabolism.</title>
        <authorList>
            <person name="Dong X."/>
            <person name="Chaisiri K."/>
            <person name="Xia D."/>
            <person name="Armstrong S.D."/>
            <person name="Fang Y."/>
            <person name="Donnelly M.J."/>
            <person name="Kadowaki T."/>
            <person name="McGarry J.W."/>
            <person name="Darby A.C."/>
            <person name="Makepeace B.L."/>
        </authorList>
    </citation>
    <scope>NUCLEOTIDE SEQUENCE [LARGE SCALE GENOMIC DNA]</scope>
    <source>
        <strain evidence="5">UoL-UT</strain>
    </source>
</reference>
<dbReference type="SMART" id="SM00271">
    <property type="entry name" value="DnaJ"/>
    <property type="match status" value="1"/>
</dbReference>
<dbReference type="Pfam" id="PF00385">
    <property type="entry name" value="Chromo"/>
    <property type="match status" value="1"/>
</dbReference>
<dbReference type="GO" id="GO:0005634">
    <property type="term" value="C:nucleus"/>
    <property type="evidence" value="ECO:0007669"/>
    <property type="project" value="UniProtKB-SubCell"/>
</dbReference>
<dbReference type="GO" id="GO:0051082">
    <property type="term" value="F:unfolded protein binding"/>
    <property type="evidence" value="ECO:0007669"/>
    <property type="project" value="TreeGrafter"/>
</dbReference>
<dbReference type="PROSITE" id="PS00598">
    <property type="entry name" value="CHROMO_1"/>
    <property type="match status" value="1"/>
</dbReference>
<dbReference type="GO" id="GO:0044183">
    <property type="term" value="F:protein folding chaperone"/>
    <property type="evidence" value="ECO:0007669"/>
    <property type="project" value="TreeGrafter"/>
</dbReference>
<keyword evidence="6" id="KW-1185">Reference proteome</keyword>
<dbReference type="Gene3D" id="2.40.50.40">
    <property type="match status" value="1"/>
</dbReference>
<dbReference type="GO" id="GO:0005694">
    <property type="term" value="C:chromosome"/>
    <property type="evidence" value="ECO:0007669"/>
    <property type="project" value="UniProtKB-ARBA"/>
</dbReference>
<dbReference type="InterPro" id="IPR023779">
    <property type="entry name" value="Chromodomain_CS"/>
</dbReference>
<evidence type="ECO:0000256" key="1">
    <source>
        <dbReference type="ARBA" id="ARBA00004123"/>
    </source>
</evidence>
<gene>
    <name evidence="5" type="ORF">B4U80_04320</name>
</gene>
<dbReference type="Pfam" id="PF00226">
    <property type="entry name" value="DnaJ"/>
    <property type="match status" value="1"/>
</dbReference>
<dbReference type="OrthoDB" id="10250354at2759"/>
<feature type="non-terminal residue" evidence="5">
    <location>
        <position position="146"/>
    </location>
</feature>
<organism evidence="5 6">
    <name type="scientific">Leptotrombidium deliense</name>
    <dbReference type="NCBI Taxonomy" id="299467"/>
    <lineage>
        <taxon>Eukaryota</taxon>
        <taxon>Metazoa</taxon>
        <taxon>Ecdysozoa</taxon>
        <taxon>Arthropoda</taxon>
        <taxon>Chelicerata</taxon>
        <taxon>Arachnida</taxon>
        <taxon>Acari</taxon>
        <taxon>Acariformes</taxon>
        <taxon>Trombidiformes</taxon>
        <taxon>Prostigmata</taxon>
        <taxon>Anystina</taxon>
        <taxon>Parasitengona</taxon>
        <taxon>Trombiculoidea</taxon>
        <taxon>Trombiculidae</taxon>
        <taxon>Leptotrombidium</taxon>
    </lineage>
</organism>
<dbReference type="SUPFAM" id="SSF54160">
    <property type="entry name" value="Chromo domain-like"/>
    <property type="match status" value="1"/>
</dbReference>
<dbReference type="InterPro" id="IPR000953">
    <property type="entry name" value="Chromo/chromo_shadow_dom"/>
</dbReference>
<comment type="subcellular location">
    <subcellularLocation>
        <location evidence="1">Nucleus</location>
    </subcellularLocation>
</comment>
<evidence type="ECO:0000313" key="5">
    <source>
        <dbReference type="EMBL" id="RWS18816.1"/>
    </source>
</evidence>
<dbReference type="InterPro" id="IPR036869">
    <property type="entry name" value="J_dom_sf"/>
</dbReference>
<dbReference type="GO" id="GO:0005737">
    <property type="term" value="C:cytoplasm"/>
    <property type="evidence" value="ECO:0007669"/>
    <property type="project" value="TreeGrafter"/>
</dbReference>
<comment type="caution">
    <text evidence="5">The sequence shown here is derived from an EMBL/GenBank/DDBJ whole genome shotgun (WGS) entry which is preliminary data.</text>
</comment>
<dbReference type="Proteomes" id="UP000288716">
    <property type="component" value="Unassembled WGS sequence"/>
</dbReference>
<sequence length="146" mass="16989">MNMAKETAYYNRLQVSTNCTLDDLRSSYKILALKYHPDKNPNEGERFKLISQAYKVLSDPRTRRIYDQHGEQGIRVMRPEQAKANACSETQGAEINGHGSGAGVRMYDGVVQYLVRWENYAEVHNTWEPMENLDCPDMIAYYEFRR</sequence>
<evidence type="ECO:0000256" key="2">
    <source>
        <dbReference type="ARBA" id="ARBA00023242"/>
    </source>
</evidence>
<dbReference type="STRING" id="299467.A0A443RTX6"/>
<keyword evidence="2" id="KW-0539">Nucleus</keyword>